<dbReference type="GO" id="GO:0015629">
    <property type="term" value="C:actin cytoskeleton"/>
    <property type="evidence" value="ECO:0007669"/>
    <property type="project" value="TreeGrafter"/>
</dbReference>
<dbReference type="Proteomes" id="UP001190926">
    <property type="component" value="Unassembled WGS sequence"/>
</dbReference>
<dbReference type="GO" id="GO:0000272">
    <property type="term" value="P:polysaccharide catabolic process"/>
    <property type="evidence" value="ECO:0007669"/>
    <property type="project" value="InterPro"/>
</dbReference>
<dbReference type="SUPFAM" id="SSF50405">
    <property type="entry name" value="Actin-crosslinking proteins"/>
    <property type="match status" value="1"/>
</dbReference>
<evidence type="ECO:0000256" key="4">
    <source>
        <dbReference type="RuleBase" id="RU361153"/>
    </source>
</evidence>
<evidence type="ECO:0000256" key="2">
    <source>
        <dbReference type="ARBA" id="ARBA00022801"/>
    </source>
</evidence>
<comment type="caution">
    <text evidence="7">The sequence shown here is derived from an EMBL/GenBank/DDBJ whole genome shotgun (WGS) entry which is preliminary data.</text>
</comment>
<comment type="similarity">
    <text evidence="1 4">Belongs to the glycosyl hydrolase 5 (cellulase A) family.</text>
</comment>
<evidence type="ECO:0000313" key="7">
    <source>
        <dbReference type="EMBL" id="KAH6834735.1"/>
    </source>
</evidence>
<dbReference type="GO" id="GO:0051015">
    <property type="term" value="F:actin filament binding"/>
    <property type="evidence" value="ECO:0007669"/>
    <property type="project" value="InterPro"/>
</dbReference>
<dbReference type="GO" id="GO:0007163">
    <property type="term" value="P:establishment or maintenance of cell polarity"/>
    <property type="evidence" value="ECO:0007669"/>
    <property type="project" value="TreeGrafter"/>
</dbReference>
<feature type="domain" description="DUF7910" evidence="6">
    <location>
        <begin position="63"/>
        <end position="198"/>
    </location>
</feature>
<dbReference type="GO" id="GO:0016477">
    <property type="term" value="P:cell migration"/>
    <property type="evidence" value="ECO:0007669"/>
    <property type="project" value="TreeGrafter"/>
</dbReference>
<dbReference type="Pfam" id="PF25490">
    <property type="entry name" value="DUF7910"/>
    <property type="match status" value="1"/>
</dbReference>
<evidence type="ECO:0000256" key="3">
    <source>
        <dbReference type="ARBA" id="ARBA00023295"/>
    </source>
</evidence>
<dbReference type="GO" id="GO:0004553">
    <property type="term" value="F:hydrolase activity, hydrolyzing O-glycosyl compounds"/>
    <property type="evidence" value="ECO:0007669"/>
    <property type="project" value="InterPro"/>
</dbReference>
<dbReference type="GO" id="GO:0005737">
    <property type="term" value="C:cytoplasm"/>
    <property type="evidence" value="ECO:0007669"/>
    <property type="project" value="TreeGrafter"/>
</dbReference>
<feature type="domain" description="Glycoside hydrolase family 5" evidence="5">
    <location>
        <begin position="229"/>
        <end position="497"/>
    </location>
</feature>
<dbReference type="EMBL" id="SDAM02000044">
    <property type="protein sequence ID" value="KAH6834735.1"/>
    <property type="molecule type" value="Genomic_DNA"/>
</dbReference>
<evidence type="ECO:0000313" key="8">
    <source>
        <dbReference type="Proteomes" id="UP001190926"/>
    </source>
</evidence>
<evidence type="ECO:0000259" key="6">
    <source>
        <dbReference type="Pfam" id="PF25490"/>
    </source>
</evidence>
<organism evidence="7 8">
    <name type="scientific">Perilla frutescens var. hirtella</name>
    <name type="common">Perilla citriodora</name>
    <name type="synonym">Perilla setoyensis</name>
    <dbReference type="NCBI Taxonomy" id="608512"/>
    <lineage>
        <taxon>Eukaryota</taxon>
        <taxon>Viridiplantae</taxon>
        <taxon>Streptophyta</taxon>
        <taxon>Embryophyta</taxon>
        <taxon>Tracheophyta</taxon>
        <taxon>Spermatophyta</taxon>
        <taxon>Magnoliopsida</taxon>
        <taxon>eudicotyledons</taxon>
        <taxon>Gunneridae</taxon>
        <taxon>Pentapetalae</taxon>
        <taxon>asterids</taxon>
        <taxon>lamiids</taxon>
        <taxon>Lamiales</taxon>
        <taxon>Lamiaceae</taxon>
        <taxon>Nepetoideae</taxon>
        <taxon>Elsholtzieae</taxon>
        <taxon>Perilla</taxon>
    </lineage>
</organism>
<keyword evidence="3 4" id="KW-0326">Glycosidase</keyword>
<evidence type="ECO:0008006" key="9">
    <source>
        <dbReference type="Google" id="ProtNLM"/>
    </source>
</evidence>
<evidence type="ECO:0000259" key="5">
    <source>
        <dbReference type="Pfam" id="PF00150"/>
    </source>
</evidence>
<reference evidence="7 8" key="1">
    <citation type="journal article" date="2021" name="Nat. Commun.">
        <title>Incipient diploidization of the medicinal plant Perilla within 10,000 years.</title>
        <authorList>
            <person name="Zhang Y."/>
            <person name="Shen Q."/>
            <person name="Leng L."/>
            <person name="Zhang D."/>
            <person name="Chen S."/>
            <person name="Shi Y."/>
            <person name="Ning Z."/>
            <person name="Chen S."/>
        </authorList>
    </citation>
    <scope>NUCLEOTIDE SEQUENCE [LARGE SCALE GENOMIC DNA]</scope>
    <source>
        <strain evidence="8">cv. PC099</strain>
    </source>
</reference>
<accession>A0AAD4JKK6</accession>
<dbReference type="InterPro" id="IPR010431">
    <property type="entry name" value="Fascin"/>
</dbReference>
<dbReference type="InterPro" id="IPR008999">
    <property type="entry name" value="Actin-crosslinking"/>
</dbReference>
<name>A0AAD4JKK6_PERFH</name>
<dbReference type="Gene3D" id="2.80.10.50">
    <property type="match status" value="1"/>
</dbReference>
<dbReference type="PANTHER" id="PTHR10551">
    <property type="entry name" value="FASCIN"/>
    <property type="match status" value="1"/>
</dbReference>
<dbReference type="PANTHER" id="PTHR10551:SF14">
    <property type="entry name" value="CELLULASE CONTAINING PROTEIN, EXPRESSED"/>
    <property type="match status" value="1"/>
</dbReference>
<dbReference type="CDD" id="cd00257">
    <property type="entry name" value="beta-trefoil_FSCN-like"/>
    <property type="match status" value="1"/>
</dbReference>
<dbReference type="Gene3D" id="3.20.20.80">
    <property type="entry name" value="Glycosidases"/>
    <property type="match status" value="1"/>
</dbReference>
<keyword evidence="2 4" id="KW-0378">Hydrolase</keyword>
<dbReference type="InterPro" id="IPR057232">
    <property type="entry name" value="DUF7910"/>
</dbReference>
<gene>
    <name evidence="7" type="ORF">C2S53_003972</name>
</gene>
<protein>
    <recommendedName>
        <fullName evidence="9">Mannan endo-1,4-beta-mannosidase</fullName>
    </recommendedName>
</protein>
<proteinExistence type="inferred from homology"/>
<dbReference type="InterPro" id="IPR001547">
    <property type="entry name" value="Glyco_hydro_5"/>
</dbReference>
<dbReference type="GO" id="GO:0051017">
    <property type="term" value="P:actin filament bundle assembly"/>
    <property type="evidence" value="ECO:0007669"/>
    <property type="project" value="TreeGrafter"/>
</dbReference>
<dbReference type="AlphaFoldDB" id="A0AAD4JKK6"/>
<dbReference type="InterPro" id="IPR017853">
    <property type="entry name" value="GH"/>
</dbReference>
<dbReference type="SUPFAM" id="SSF51445">
    <property type="entry name" value="(Trans)glycosidases"/>
    <property type="match status" value="1"/>
</dbReference>
<sequence>MKLEAFSIAWFYFCINVSFSNGRSVSGNYSGINNIPPVRAVNLGGWLVTEGWMRPSLFDAIPNNDFLDGTRMQFKSVAVGTFLRAENDGGTNVVAKGTAETDWETFRLWRMNETTFNLRVSSGKFVGLRNGIDVVAVADAPTVTETFEFHRNPHDFNRLRIKASNGFFLQVKSKELVSADYEGDGGWGDENPSVFLITNGGKLRNEYQMRGEYQITNGYGPLLAPKVMKEHWNTFVVENDFKFIKKIGLNAVRVPVGWWIAYDPNPPKPFVGGSVLALDKAFSWAEKYGIKVIINLHAAPGSQNGWEHSASRDGSQEWGKTNHTIQQTIHVIEFLTARYAKSPSLYAVELINEPRSPGVSLDTLSNFYRAGYDVVRKHSQTAYVVWSNRLAGPHQPRELFNLAKGLNKIVIDVHMYNLFTSFFDGLTVQEHIDYVYNNRSAELKEITTPDGPLVFIGEWVAELPAGINATKDDRIRFGEAQLQVFGRATFGWAIWGLRNVEKNKYWNLEWMINNGYIKF</sequence>
<dbReference type="Pfam" id="PF00150">
    <property type="entry name" value="Cellulase"/>
    <property type="match status" value="1"/>
</dbReference>
<keyword evidence="8" id="KW-1185">Reference proteome</keyword>
<evidence type="ECO:0000256" key="1">
    <source>
        <dbReference type="ARBA" id="ARBA00005641"/>
    </source>
</evidence>